<keyword evidence="11" id="KW-1207">Sterol metabolism</keyword>
<dbReference type="GO" id="GO:0016126">
    <property type="term" value="P:sterol biosynthetic process"/>
    <property type="evidence" value="ECO:0007669"/>
    <property type="project" value="UniProtKB-KW"/>
</dbReference>
<evidence type="ECO:0000256" key="6">
    <source>
        <dbReference type="ARBA" id="ARBA00022955"/>
    </source>
</evidence>
<evidence type="ECO:0000313" key="14">
    <source>
        <dbReference type="Proteomes" id="UP000014071"/>
    </source>
</evidence>
<evidence type="ECO:0000313" key="13">
    <source>
        <dbReference type="EMBL" id="GAC96165.1"/>
    </source>
</evidence>
<keyword evidence="9" id="KW-0443">Lipid metabolism</keyword>
<keyword evidence="3" id="KW-0444">Lipid biosynthesis</keyword>
<accession>R9PDI7</accession>
<dbReference type="STRING" id="1305764.R9PDI7"/>
<dbReference type="PANTHER" id="PTHR15451">
    <property type="entry name" value="ERGOSTEROL BIOSYNTHETIC PROTEIN 28-RELATED"/>
    <property type="match status" value="1"/>
</dbReference>
<name>R9PDI7_PSEHS</name>
<dbReference type="GO" id="GO:0030674">
    <property type="term" value="F:protein-macromolecule adaptor activity"/>
    <property type="evidence" value="ECO:0007669"/>
    <property type="project" value="TreeGrafter"/>
</dbReference>
<reference evidence="14" key="1">
    <citation type="journal article" date="2013" name="Genome Announc.">
        <title>Draft genome sequence of the basidiomycetous yeast-like fungus Pseudozyma hubeiensis SY62, which produces an abundant amount of the biosurfactant mannosylerythritol lipids.</title>
        <authorList>
            <person name="Konishi M."/>
            <person name="Hatada Y."/>
            <person name="Horiuchi J."/>
        </authorList>
    </citation>
    <scope>NUCLEOTIDE SEQUENCE [LARGE SCALE GENOMIC DNA]</scope>
    <source>
        <strain evidence="14">SY62</strain>
    </source>
</reference>
<keyword evidence="14" id="KW-1185">Reference proteome</keyword>
<evidence type="ECO:0000256" key="10">
    <source>
        <dbReference type="ARBA" id="ARBA00023136"/>
    </source>
</evidence>
<dbReference type="GO" id="GO:0005789">
    <property type="term" value="C:endoplasmic reticulum membrane"/>
    <property type="evidence" value="ECO:0007669"/>
    <property type="project" value="UniProtKB-SubCell"/>
</dbReference>
<gene>
    <name evidence="13" type="ORF">PHSY_003745</name>
</gene>
<protein>
    <submittedName>
        <fullName evidence="13">Uncharacterized protein</fullName>
    </submittedName>
</protein>
<evidence type="ECO:0000256" key="5">
    <source>
        <dbReference type="ARBA" id="ARBA00022824"/>
    </source>
</evidence>
<evidence type="ECO:0000256" key="11">
    <source>
        <dbReference type="ARBA" id="ARBA00023166"/>
    </source>
</evidence>
<dbReference type="GeneID" id="24109031"/>
<dbReference type="OrthoDB" id="6485510at2759"/>
<keyword evidence="4" id="KW-0812">Transmembrane</keyword>
<comment type="subcellular location">
    <subcellularLocation>
        <location evidence="1">Endoplasmic reticulum membrane</location>
        <topology evidence="1">Multi-pass membrane protein</topology>
    </subcellularLocation>
</comment>
<dbReference type="RefSeq" id="XP_012189752.1">
    <property type="nucleotide sequence ID" value="XM_012334362.1"/>
</dbReference>
<evidence type="ECO:0000256" key="7">
    <source>
        <dbReference type="ARBA" id="ARBA00022989"/>
    </source>
</evidence>
<dbReference type="EMBL" id="DF238801">
    <property type="protein sequence ID" value="GAC96165.1"/>
    <property type="molecule type" value="Genomic_DNA"/>
</dbReference>
<keyword evidence="10" id="KW-0472">Membrane</keyword>
<evidence type="ECO:0000256" key="1">
    <source>
        <dbReference type="ARBA" id="ARBA00004477"/>
    </source>
</evidence>
<keyword evidence="7" id="KW-1133">Transmembrane helix</keyword>
<dbReference type="AlphaFoldDB" id="R9PDI7"/>
<evidence type="ECO:0000256" key="9">
    <source>
        <dbReference type="ARBA" id="ARBA00023098"/>
    </source>
</evidence>
<keyword evidence="5" id="KW-0256">Endoplasmic reticulum</keyword>
<evidence type="ECO:0000256" key="8">
    <source>
        <dbReference type="ARBA" id="ARBA00023011"/>
    </source>
</evidence>
<proteinExistence type="inferred from homology"/>
<dbReference type="InterPro" id="IPR005352">
    <property type="entry name" value="Erg28"/>
</dbReference>
<dbReference type="Proteomes" id="UP000014071">
    <property type="component" value="Unassembled WGS sequence"/>
</dbReference>
<evidence type="ECO:0000256" key="4">
    <source>
        <dbReference type="ARBA" id="ARBA00022692"/>
    </source>
</evidence>
<keyword evidence="12" id="KW-0753">Steroid metabolism</keyword>
<keyword evidence="6" id="KW-0752">Steroid biosynthesis</keyword>
<dbReference type="HOGENOM" id="CLU_1518538_0_0_1"/>
<evidence type="ECO:0000256" key="3">
    <source>
        <dbReference type="ARBA" id="ARBA00022516"/>
    </source>
</evidence>
<comment type="similarity">
    <text evidence="2">Belongs to the ERG28 family.</text>
</comment>
<organism evidence="13 14">
    <name type="scientific">Pseudozyma hubeiensis (strain SY62)</name>
    <name type="common">Yeast</name>
    <dbReference type="NCBI Taxonomy" id="1305764"/>
    <lineage>
        <taxon>Eukaryota</taxon>
        <taxon>Fungi</taxon>
        <taxon>Dikarya</taxon>
        <taxon>Basidiomycota</taxon>
        <taxon>Ustilaginomycotina</taxon>
        <taxon>Ustilaginomycetes</taxon>
        <taxon>Ustilaginales</taxon>
        <taxon>Ustilaginaceae</taxon>
        <taxon>Pseudozyma</taxon>
    </lineage>
</organism>
<evidence type="ECO:0000256" key="12">
    <source>
        <dbReference type="ARBA" id="ARBA00023221"/>
    </source>
</evidence>
<dbReference type="PANTHER" id="PTHR15451:SF19">
    <property type="entry name" value="ERGOSTEROL BIOSYNTHETIC PROTEIN 28 HOMOLOG"/>
    <property type="match status" value="1"/>
</dbReference>
<keyword evidence="8" id="KW-0756">Sterol biosynthesis</keyword>
<dbReference type="Pfam" id="PF03694">
    <property type="entry name" value="Erg28"/>
    <property type="match status" value="1"/>
</dbReference>
<evidence type="ECO:0000256" key="2">
    <source>
        <dbReference type="ARBA" id="ARBA00005377"/>
    </source>
</evidence>
<sequence length="177" mass="20392">MVAFGRYHGCHQRSEQHPQPSCQCKVTPLSARLFGVWNITSAIIRIYAAYNIHDKVAYELCMWSFVIALVHFVSETFVYKTTKLGPGIISPLIVACKCNPLDVLKSAHLYSRRVLNINDSFESRDHVPSVQRLHEPCQKMDLAKQHHMFRSRAHQIPSLDRNHVTSTHFQDFSCISW</sequence>
<dbReference type="eggNOG" id="KOG3455">
    <property type="taxonomic scope" value="Eukaryota"/>
</dbReference>